<evidence type="ECO:0000313" key="3">
    <source>
        <dbReference type="Proteomes" id="UP001152888"/>
    </source>
</evidence>
<dbReference type="AlphaFoldDB" id="A0A9P0MH68"/>
<name>A0A9P0MH68_ACAOB</name>
<organism evidence="2 3">
    <name type="scientific">Acanthoscelides obtectus</name>
    <name type="common">Bean weevil</name>
    <name type="synonym">Bruchus obtectus</name>
    <dbReference type="NCBI Taxonomy" id="200917"/>
    <lineage>
        <taxon>Eukaryota</taxon>
        <taxon>Metazoa</taxon>
        <taxon>Ecdysozoa</taxon>
        <taxon>Arthropoda</taxon>
        <taxon>Hexapoda</taxon>
        <taxon>Insecta</taxon>
        <taxon>Pterygota</taxon>
        <taxon>Neoptera</taxon>
        <taxon>Endopterygota</taxon>
        <taxon>Coleoptera</taxon>
        <taxon>Polyphaga</taxon>
        <taxon>Cucujiformia</taxon>
        <taxon>Chrysomeloidea</taxon>
        <taxon>Chrysomelidae</taxon>
        <taxon>Bruchinae</taxon>
        <taxon>Bruchini</taxon>
        <taxon>Acanthoscelides</taxon>
    </lineage>
</organism>
<proteinExistence type="predicted"/>
<sequence length="441" mass="51395">MVTFNNVTLICASGMAASKVGSRIRDAFLIKKYFMDPRHMDMISLKTYVNVISGKVSKIDKKNQILVINNNSFISYDMLFLMNGEQFLQPIRQNRTPFVEKPDNVFVINNAIEANNAVMKLKQLHANYGDRDYTIIVFGHFLQAHTTLNGLLMFGIPGKNLVLVEPFPYCMALEKRQRHKVSIYNDPDIDEAVYDHIRAEGIQVYQSYYFIDWEFDPSENVITMAKFESRHHMLELECMAMFYFAEKEIHSRVYKVINQAGLVYDGRLVIDNKCRTNDPKIYGAGTLTKYSRKYYAMSMSHKYFNRVEIGAKLGEQIKNVITPHKGQVLITGNCRNLSKQGFFRLHLNDNKRVETITCLAKFPIDVYNIYCLWGKHEKLLNNIQLRFETVLITDLFEYFKEPWAYAIYHDKFNDLLNELNKLMTSSLNPNGNSYQQTQKIR</sequence>
<dbReference type="InterPro" id="IPR056299">
    <property type="entry name" value="CFAP61_dimer"/>
</dbReference>
<reference evidence="2" key="1">
    <citation type="submission" date="2022-03" db="EMBL/GenBank/DDBJ databases">
        <authorList>
            <person name="Sayadi A."/>
        </authorList>
    </citation>
    <scope>NUCLEOTIDE SEQUENCE</scope>
</reference>
<gene>
    <name evidence="2" type="ORF">ACAOBT_LOCUS33890</name>
</gene>
<dbReference type="PANTHER" id="PTHR21178">
    <property type="entry name" value="CILIA- AND FLAGELLA-ASSOCIATED PROTEIN 61"/>
    <property type="match status" value="1"/>
</dbReference>
<dbReference type="Gene3D" id="3.50.50.60">
    <property type="entry name" value="FAD/NAD(P)-binding domain"/>
    <property type="match status" value="2"/>
</dbReference>
<comment type="caution">
    <text evidence="2">The sequence shown here is derived from an EMBL/GenBank/DDBJ whole genome shotgun (WGS) entry which is preliminary data.</text>
</comment>
<dbReference type="PANTHER" id="PTHR21178:SF8">
    <property type="entry name" value="CILIA- AND FLAGELLA-ASSOCIATED PROTEIN 61"/>
    <property type="match status" value="1"/>
</dbReference>
<dbReference type="InterPro" id="IPR036188">
    <property type="entry name" value="FAD/NAD-bd_sf"/>
</dbReference>
<dbReference type="Proteomes" id="UP001152888">
    <property type="component" value="Unassembled WGS sequence"/>
</dbReference>
<dbReference type="OrthoDB" id="382863at2759"/>
<dbReference type="SUPFAM" id="SSF51905">
    <property type="entry name" value="FAD/NAD(P)-binding domain"/>
    <property type="match status" value="2"/>
</dbReference>
<dbReference type="EMBL" id="CAKOFQ010008428">
    <property type="protein sequence ID" value="CAH2014113.1"/>
    <property type="molecule type" value="Genomic_DNA"/>
</dbReference>
<protein>
    <recommendedName>
        <fullName evidence="1">CFAP61 dimerisation domain-containing protein</fullName>
    </recommendedName>
</protein>
<dbReference type="Pfam" id="PF23150">
    <property type="entry name" value="CFAP61_dimer"/>
    <property type="match status" value="1"/>
</dbReference>
<evidence type="ECO:0000259" key="1">
    <source>
        <dbReference type="Pfam" id="PF23150"/>
    </source>
</evidence>
<accession>A0A9P0MH68</accession>
<evidence type="ECO:0000313" key="2">
    <source>
        <dbReference type="EMBL" id="CAH2014113.1"/>
    </source>
</evidence>
<keyword evidence="3" id="KW-1185">Reference proteome</keyword>
<feature type="domain" description="CFAP61 dimerisation" evidence="1">
    <location>
        <begin position="321"/>
        <end position="407"/>
    </location>
</feature>
<dbReference type="InterPro" id="IPR038884">
    <property type="entry name" value="CFAP61"/>
</dbReference>